<dbReference type="EMBL" id="JASAOG010000016">
    <property type="protein sequence ID" value="KAK0064711.1"/>
    <property type="molecule type" value="Genomic_DNA"/>
</dbReference>
<keyword evidence="1" id="KW-0675">Receptor</keyword>
<reference evidence="1" key="2">
    <citation type="submission" date="2023-04" db="EMBL/GenBank/DDBJ databases">
        <authorList>
            <person name="Bu L."/>
            <person name="Lu L."/>
            <person name="Laidemitt M.R."/>
            <person name="Zhang S.M."/>
            <person name="Mutuku M."/>
            <person name="Mkoji G."/>
            <person name="Steinauer M."/>
            <person name="Loker E.S."/>
        </authorList>
    </citation>
    <scope>NUCLEOTIDE SEQUENCE</scope>
    <source>
        <strain evidence="1">KasaAsao</strain>
        <tissue evidence="1">Whole Snail</tissue>
    </source>
</reference>
<comment type="caution">
    <text evidence="1">The sequence shown here is derived from an EMBL/GenBank/DDBJ whole genome shotgun (WGS) entry which is preliminary data.</text>
</comment>
<evidence type="ECO:0000313" key="2">
    <source>
        <dbReference type="Proteomes" id="UP001233172"/>
    </source>
</evidence>
<dbReference type="Proteomes" id="UP001233172">
    <property type="component" value="Unassembled WGS sequence"/>
</dbReference>
<accession>A0AAD8C1H0</accession>
<organism evidence="1 2">
    <name type="scientific">Biomphalaria pfeifferi</name>
    <name type="common">Bloodfluke planorb</name>
    <name type="synonym">Freshwater snail</name>
    <dbReference type="NCBI Taxonomy" id="112525"/>
    <lineage>
        <taxon>Eukaryota</taxon>
        <taxon>Metazoa</taxon>
        <taxon>Spiralia</taxon>
        <taxon>Lophotrochozoa</taxon>
        <taxon>Mollusca</taxon>
        <taxon>Gastropoda</taxon>
        <taxon>Heterobranchia</taxon>
        <taxon>Euthyneura</taxon>
        <taxon>Panpulmonata</taxon>
        <taxon>Hygrophila</taxon>
        <taxon>Lymnaeoidea</taxon>
        <taxon>Planorbidae</taxon>
        <taxon>Biomphalaria</taxon>
    </lineage>
</organism>
<sequence>MVAMSVSSDEMQFYSQPGAKVGKDFFTSNGEWELIDSSTVISNLSAGGTNLSSVD</sequence>
<dbReference type="AlphaFoldDB" id="A0AAD8C1H0"/>
<evidence type="ECO:0000313" key="1">
    <source>
        <dbReference type="EMBL" id="KAK0064711.1"/>
    </source>
</evidence>
<name>A0AAD8C1H0_BIOPF</name>
<reference evidence="1" key="1">
    <citation type="journal article" date="2023" name="PLoS Negl. Trop. Dis.">
        <title>A genome sequence for Biomphalaria pfeifferi, the major vector snail for the human-infecting parasite Schistosoma mansoni.</title>
        <authorList>
            <person name="Bu L."/>
            <person name="Lu L."/>
            <person name="Laidemitt M.R."/>
            <person name="Zhang S.M."/>
            <person name="Mutuku M."/>
            <person name="Mkoji G."/>
            <person name="Steinauer M."/>
            <person name="Loker E.S."/>
        </authorList>
    </citation>
    <scope>NUCLEOTIDE SEQUENCE</scope>
    <source>
        <strain evidence="1">KasaAsao</strain>
    </source>
</reference>
<protein>
    <submittedName>
        <fullName evidence="1">Neuronal acetylcholine receptor subunit alpha-6</fullName>
    </submittedName>
</protein>
<feature type="non-terminal residue" evidence="1">
    <location>
        <position position="55"/>
    </location>
</feature>
<keyword evidence="2" id="KW-1185">Reference proteome</keyword>
<gene>
    <name evidence="1" type="ORF">Bpfe_005800</name>
</gene>
<proteinExistence type="predicted"/>